<keyword evidence="2" id="KW-0694">RNA-binding</keyword>
<feature type="domain" description="CRISPR associated protein Cas6 C-terminal" evidence="4">
    <location>
        <begin position="136"/>
        <end position="254"/>
    </location>
</feature>
<dbReference type="Proteomes" id="UP000321291">
    <property type="component" value="Chromosome"/>
</dbReference>
<dbReference type="PANTHER" id="PTHR36984">
    <property type="entry name" value="CRISPR-ASSOCIATED ENDORIBONUCLEASE CAS6 1"/>
    <property type="match status" value="1"/>
</dbReference>
<dbReference type="InterPro" id="IPR010156">
    <property type="entry name" value="CRISPR-assoc_prot_Cas6"/>
</dbReference>
<dbReference type="InterPro" id="IPR045747">
    <property type="entry name" value="CRISPR-assoc_prot_Cas6_N_sf"/>
</dbReference>
<dbReference type="GO" id="GO:0003723">
    <property type="term" value="F:RNA binding"/>
    <property type="evidence" value="ECO:0007669"/>
    <property type="project" value="UniProtKB-KW"/>
</dbReference>
<dbReference type="PANTHER" id="PTHR36984:SF1">
    <property type="entry name" value="CRISPR-ASSOCIATED ENDORIBONUCLEASE CAS6 1"/>
    <property type="match status" value="1"/>
</dbReference>
<gene>
    <name evidence="5" type="primary">cas6</name>
    <name evidence="5" type="ORF">FSB73_16000</name>
</gene>
<dbReference type="NCBIfam" id="TIGR01877">
    <property type="entry name" value="cas_cas6"/>
    <property type="match status" value="1"/>
</dbReference>
<reference evidence="5 6" key="1">
    <citation type="journal article" date="2017" name="Int. J. Syst. Evol. Microbiol.">
        <title>Arachidicoccus ginsenosidivorans sp. nov., with ginsenoside-converting activity isolated from ginseng cultivating soil.</title>
        <authorList>
            <person name="Siddiqi M.Z."/>
            <person name="Aslam Z."/>
            <person name="Im W.T."/>
        </authorList>
    </citation>
    <scope>NUCLEOTIDE SEQUENCE [LARGE SCALE GENOMIC DNA]</scope>
    <source>
        <strain evidence="5 6">Gsoil 809</strain>
    </source>
</reference>
<sequence>MMLRLNLVADRNSLIPINYNYNLSAAIYRIIAKGDADFAELLHKRGYGKGFKFFTFSLIDAPFEVLGDRLKLVGNHASVLVSFHVPEAMENFIKGLFQSEQLVIEDYKSKSSFFVESISIEKNLLESYKDDERIEVELSPKSPIVAGLQNDLGNYIFLSPDDDRYVNSLIYNWTNKIKTIEQNEQVSQLSMKLISTNRPFKSKLITIKANTPQETKIRGWLNFKLIVKAEKRYVNLLQNTGVGIYNSMGMGCVQTKVNI</sequence>
<organism evidence="5 6">
    <name type="scientific">Arachidicoccus ginsenosidivorans</name>
    <dbReference type="NCBI Taxonomy" id="496057"/>
    <lineage>
        <taxon>Bacteria</taxon>
        <taxon>Pseudomonadati</taxon>
        <taxon>Bacteroidota</taxon>
        <taxon>Chitinophagia</taxon>
        <taxon>Chitinophagales</taxon>
        <taxon>Chitinophagaceae</taxon>
        <taxon>Arachidicoccus</taxon>
    </lineage>
</organism>
<evidence type="ECO:0000256" key="2">
    <source>
        <dbReference type="ARBA" id="ARBA00022884"/>
    </source>
</evidence>
<dbReference type="EMBL" id="CP042434">
    <property type="protein sequence ID" value="QEC72957.1"/>
    <property type="molecule type" value="Genomic_DNA"/>
</dbReference>
<dbReference type="AlphaFoldDB" id="A0A5B8VN15"/>
<dbReference type="Pfam" id="PF21350">
    <property type="entry name" value="Cas6_I-A"/>
    <property type="match status" value="1"/>
</dbReference>
<evidence type="ECO:0000256" key="1">
    <source>
        <dbReference type="ARBA" id="ARBA00005937"/>
    </source>
</evidence>
<name>A0A5B8VN15_9BACT</name>
<dbReference type="GO" id="GO:0051607">
    <property type="term" value="P:defense response to virus"/>
    <property type="evidence" value="ECO:0007669"/>
    <property type="project" value="UniProtKB-KW"/>
</dbReference>
<keyword evidence="3" id="KW-0051">Antiviral defense</keyword>
<dbReference type="InterPro" id="IPR049435">
    <property type="entry name" value="Cas_Cas6_C"/>
</dbReference>
<dbReference type="GO" id="GO:0016788">
    <property type="term" value="F:hydrolase activity, acting on ester bonds"/>
    <property type="evidence" value="ECO:0007669"/>
    <property type="project" value="InterPro"/>
</dbReference>
<comment type="similarity">
    <text evidence="1">Belongs to the CRISPR-associated protein Cas6/Cse3/CasE family.</text>
</comment>
<dbReference type="KEGG" id="agi:FSB73_16000"/>
<keyword evidence="6" id="KW-1185">Reference proteome</keyword>
<dbReference type="Pfam" id="PF01881">
    <property type="entry name" value="Cas_Cas6_C"/>
    <property type="match status" value="1"/>
</dbReference>
<proteinExistence type="inferred from homology"/>
<dbReference type="RefSeq" id="WP_146784394.1">
    <property type="nucleotide sequence ID" value="NZ_CP042434.1"/>
</dbReference>
<dbReference type="CDD" id="cd21140">
    <property type="entry name" value="Cas6_I-like"/>
    <property type="match status" value="1"/>
</dbReference>
<dbReference type="Gene3D" id="3.30.70.1900">
    <property type="match status" value="1"/>
</dbReference>
<evidence type="ECO:0000313" key="5">
    <source>
        <dbReference type="EMBL" id="QEC72957.1"/>
    </source>
</evidence>
<dbReference type="OrthoDB" id="9797488at2"/>
<evidence type="ECO:0000256" key="3">
    <source>
        <dbReference type="ARBA" id="ARBA00023118"/>
    </source>
</evidence>
<dbReference type="Gene3D" id="3.30.70.1890">
    <property type="match status" value="1"/>
</dbReference>
<accession>A0A5B8VN15</accession>
<evidence type="ECO:0000313" key="6">
    <source>
        <dbReference type="Proteomes" id="UP000321291"/>
    </source>
</evidence>
<protein>
    <submittedName>
        <fullName evidence="5">CRISPR-associated endoribonuclease Cas6</fullName>
    </submittedName>
</protein>
<evidence type="ECO:0000259" key="4">
    <source>
        <dbReference type="Pfam" id="PF01881"/>
    </source>
</evidence>